<dbReference type="GO" id="GO:0005886">
    <property type="term" value="C:plasma membrane"/>
    <property type="evidence" value="ECO:0007669"/>
    <property type="project" value="TreeGrafter"/>
</dbReference>
<dbReference type="GO" id="GO:0055056">
    <property type="term" value="F:D-glucose transmembrane transporter activity"/>
    <property type="evidence" value="ECO:0007669"/>
    <property type="project" value="TreeGrafter"/>
</dbReference>
<evidence type="ECO:0000256" key="4">
    <source>
        <dbReference type="ARBA" id="ARBA00023136"/>
    </source>
</evidence>
<name>A0A401QIB1_SCYTO</name>
<evidence type="ECO:0000256" key="2">
    <source>
        <dbReference type="ARBA" id="ARBA00022692"/>
    </source>
</evidence>
<dbReference type="InterPro" id="IPR036259">
    <property type="entry name" value="MFS_trans_sf"/>
</dbReference>
<dbReference type="Gene3D" id="1.20.1250.20">
    <property type="entry name" value="MFS general substrate transporter like domains"/>
    <property type="match status" value="1"/>
</dbReference>
<evidence type="ECO:0000313" key="6">
    <source>
        <dbReference type="EMBL" id="GCB85129.1"/>
    </source>
</evidence>
<evidence type="ECO:0000256" key="5">
    <source>
        <dbReference type="SAM" id="MobiDB-lite"/>
    </source>
</evidence>
<dbReference type="OrthoDB" id="4540492at2759"/>
<dbReference type="AlphaFoldDB" id="A0A401QIB1"/>
<protein>
    <submittedName>
        <fullName evidence="6">Uncharacterized protein</fullName>
    </submittedName>
</protein>
<evidence type="ECO:0000256" key="3">
    <source>
        <dbReference type="ARBA" id="ARBA00022989"/>
    </source>
</evidence>
<dbReference type="PANTHER" id="PTHR23503">
    <property type="entry name" value="SOLUTE CARRIER FAMILY 2"/>
    <property type="match status" value="1"/>
</dbReference>
<dbReference type="Proteomes" id="UP000288216">
    <property type="component" value="Unassembled WGS sequence"/>
</dbReference>
<proteinExistence type="predicted"/>
<keyword evidence="3" id="KW-1133">Transmembrane helix</keyword>
<dbReference type="EMBL" id="BFAA01119793">
    <property type="protein sequence ID" value="GCB85129.1"/>
    <property type="molecule type" value="Genomic_DNA"/>
</dbReference>
<dbReference type="PANTHER" id="PTHR23503:SF27">
    <property type="entry name" value="SOLUTE CARRIER FAMILY 2, FACILITATED GLUCOSE TRANSPORTER MEMBER 2"/>
    <property type="match status" value="1"/>
</dbReference>
<dbReference type="InterPro" id="IPR045263">
    <property type="entry name" value="GLUT"/>
</dbReference>
<gene>
    <name evidence="6" type="ORF">scyTo_0025720</name>
</gene>
<feature type="region of interest" description="Disordered" evidence="5">
    <location>
        <begin position="1"/>
        <end position="23"/>
    </location>
</feature>
<evidence type="ECO:0000256" key="1">
    <source>
        <dbReference type="ARBA" id="ARBA00004141"/>
    </source>
</evidence>
<dbReference type="GO" id="GO:0046323">
    <property type="term" value="P:D-glucose import"/>
    <property type="evidence" value="ECO:0007669"/>
    <property type="project" value="TreeGrafter"/>
</dbReference>
<keyword evidence="7" id="KW-1185">Reference proteome</keyword>
<evidence type="ECO:0000313" key="7">
    <source>
        <dbReference type="Proteomes" id="UP000288216"/>
    </source>
</evidence>
<accession>A0A401QIB1</accession>
<dbReference type="InterPro" id="IPR005828">
    <property type="entry name" value="MFS_sugar_transport-like"/>
</dbReference>
<feature type="non-terminal residue" evidence="6">
    <location>
        <position position="1"/>
    </location>
</feature>
<dbReference type="GO" id="GO:0005903">
    <property type="term" value="C:brush border"/>
    <property type="evidence" value="ECO:0007669"/>
    <property type="project" value="TreeGrafter"/>
</dbReference>
<comment type="caution">
    <text evidence="6">The sequence shown here is derived from an EMBL/GenBank/DDBJ whole genome shotgun (WGS) entry which is preliminary data.</text>
</comment>
<reference evidence="6 7" key="1">
    <citation type="journal article" date="2018" name="Nat. Ecol. Evol.">
        <title>Shark genomes provide insights into elasmobranch evolution and the origin of vertebrates.</title>
        <authorList>
            <person name="Hara Y"/>
            <person name="Yamaguchi K"/>
            <person name="Onimaru K"/>
            <person name="Kadota M"/>
            <person name="Koyanagi M"/>
            <person name="Keeley SD"/>
            <person name="Tatsumi K"/>
            <person name="Tanaka K"/>
            <person name="Motone F"/>
            <person name="Kageyama Y"/>
            <person name="Nozu R"/>
            <person name="Adachi N"/>
            <person name="Nishimura O"/>
            <person name="Nakagawa R"/>
            <person name="Tanegashima C"/>
            <person name="Kiyatake I"/>
            <person name="Matsumoto R"/>
            <person name="Murakumo K"/>
            <person name="Nishida K"/>
            <person name="Terakita A"/>
            <person name="Kuratani S"/>
            <person name="Sato K"/>
            <person name="Hyodo S Kuraku.S."/>
        </authorList>
    </citation>
    <scope>NUCLEOTIDE SEQUENCE [LARGE SCALE GENOMIC DNA]</scope>
</reference>
<sequence>LERLRGTSDTDRQIEEMKKEKEEIQKEKTITVMQLFRKSSCRQPIIIALMMHMSQQFSGINAVSDTASPWRLAAPQIEAED</sequence>
<organism evidence="6 7">
    <name type="scientific">Scyliorhinus torazame</name>
    <name type="common">Cloudy catshark</name>
    <name type="synonym">Catulus torazame</name>
    <dbReference type="NCBI Taxonomy" id="75743"/>
    <lineage>
        <taxon>Eukaryota</taxon>
        <taxon>Metazoa</taxon>
        <taxon>Chordata</taxon>
        <taxon>Craniata</taxon>
        <taxon>Vertebrata</taxon>
        <taxon>Chondrichthyes</taxon>
        <taxon>Elasmobranchii</taxon>
        <taxon>Galeomorphii</taxon>
        <taxon>Galeoidea</taxon>
        <taxon>Carcharhiniformes</taxon>
        <taxon>Scyliorhinidae</taxon>
        <taxon>Scyliorhinus</taxon>
    </lineage>
</organism>
<dbReference type="Pfam" id="PF00083">
    <property type="entry name" value="Sugar_tr"/>
    <property type="match status" value="1"/>
</dbReference>
<comment type="subcellular location">
    <subcellularLocation>
        <location evidence="1">Membrane</location>
        <topology evidence="1">Multi-pass membrane protein</topology>
    </subcellularLocation>
</comment>
<dbReference type="GO" id="GO:0070837">
    <property type="term" value="P:dehydroascorbic acid transport"/>
    <property type="evidence" value="ECO:0007669"/>
    <property type="project" value="TreeGrafter"/>
</dbReference>
<keyword evidence="4" id="KW-0472">Membrane</keyword>
<keyword evidence="2" id="KW-0812">Transmembrane</keyword>
<dbReference type="STRING" id="75743.A0A401QIB1"/>